<gene>
    <name evidence="16" type="ORF">LYSHEL_19330</name>
</gene>
<keyword evidence="17" id="KW-1185">Reference proteome</keyword>
<organism evidence="16 17">
    <name type="scientific">Lysobacter helvus</name>
    <dbReference type="NCBI Taxonomy" id="2675059"/>
    <lineage>
        <taxon>Bacteria</taxon>
        <taxon>Pseudomonadati</taxon>
        <taxon>Pseudomonadota</taxon>
        <taxon>Gammaproteobacteria</taxon>
        <taxon>Lysobacterales</taxon>
        <taxon>Lysobacteraceae</taxon>
        <taxon>Lysobacter</taxon>
    </lineage>
</organism>
<name>A0ABM7QEW8_9GAMM</name>
<dbReference type="InterPro" id="IPR037066">
    <property type="entry name" value="Plug_dom_sf"/>
</dbReference>
<evidence type="ECO:0000256" key="9">
    <source>
        <dbReference type="ARBA" id="ARBA00023170"/>
    </source>
</evidence>
<feature type="chain" id="PRO_5046529745" evidence="13">
    <location>
        <begin position="23"/>
        <end position="657"/>
    </location>
</feature>
<keyword evidence="4 11" id="KW-1134">Transmembrane beta strand</keyword>
<dbReference type="EMBL" id="AP024546">
    <property type="protein sequence ID" value="BCT96062.1"/>
    <property type="molecule type" value="Genomic_DNA"/>
</dbReference>
<evidence type="ECO:0000256" key="11">
    <source>
        <dbReference type="PROSITE-ProRule" id="PRU01360"/>
    </source>
</evidence>
<keyword evidence="6 13" id="KW-0732">Signal</keyword>
<accession>A0ABM7QEW8</accession>
<keyword evidence="10 11" id="KW-0998">Cell outer membrane</keyword>
<dbReference type="InterPro" id="IPR000531">
    <property type="entry name" value="Beta-barrel_TonB"/>
</dbReference>
<keyword evidence="5 11" id="KW-0812">Transmembrane</keyword>
<evidence type="ECO:0000256" key="13">
    <source>
        <dbReference type="SAM" id="SignalP"/>
    </source>
</evidence>
<reference evidence="16 17" key="1">
    <citation type="submission" date="2021-03" db="EMBL/GenBank/DDBJ databases">
        <title>Complete Genome Sequences of Two Lysobacter Strains Isolated from Sea Water (Lysobacter caseinilyticus) and Soil (Lysobacter helvus) in South Korea.</title>
        <authorList>
            <person name="Watanabe Y."/>
            <person name="Arakawa K."/>
        </authorList>
    </citation>
    <scope>NUCLEOTIDE SEQUENCE [LARGE SCALE GENOMIC DNA]</scope>
    <source>
        <strain evidence="16 17">D10</strain>
    </source>
</reference>
<evidence type="ECO:0000256" key="3">
    <source>
        <dbReference type="ARBA" id="ARBA00022448"/>
    </source>
</evidence>
<evidence type="ECO:0000256" key="6">
    <source>
        <dbReference type="ARBA" id="ARBA00022729"/>
    </source>
</evidence>
<keyword evidence="7 12" id="KW-0798">TonB box</keyword>
<keyword evidence="3 11" id="KW-0813">Transport</keyword>
<keyword evidence="9 16" id="KW-0675">Receptor</keyword>
<evidence type="ECO:0000259" key="15">
    <source>
        <dbReference type="Pfam" id="PF07715"/>
    </source>
</evidence>
<evidence type="ECO:0000313" key="17">
    <source>
        <dbReference type="Proteomes" id="UP000680514"/>
    </source>
</evidence>
<dbReference type="Proteomes" id="UP000680514">
    <property type="component" value="Chromosome"/>
</dbReference>
<protein>
    <submittedName>
        <fullName evidence="16">TonB-dependent receptor</fullName>
    </submittedName>
</protein>
<dbReference type="Pfam" id="PF07715">
    <property type="entry name" value="Plug"/>
    <property type="match status" value="1"/>
</dbReference>
<comment type="subcellular location">
    <subcellularLocation>
        <location evidence="1 11">Cell outer membrane</location>
        <topology evidence="1 11">Multi-pass membrane protein</topology>
    </subcellularLocation>
</comment>
<comment type="similarity">
    <text evidence="2">Belongs to the TonB-dependent receptor family. Hemoglobin/haptoglobin binding protein subfamily.</text>
</comment>
<feature type="domain" description="TonB-dependent receptor-like beta-barrel" evidence="14">
    <location>
        <begin position="248"/>
        <end position="630"/>
    </location>
</feature>
<dbReference type="PANTHER" id="PTHR30069">
    <property type="entry name" value="TONB-DEPENDENT OUTER MEMBRANE RECEPTOR"/>
    <property type="match status" value="1"/>
</dbReference>
<evidence type="ECO:0000256" key="2">
    <source>
        <dbReference type="ARBA" id="ARBA00008143"/>
    </source>
</evidence>
<feature type="domain" description="TonB-dependent receptor plug" evidence="15">
    <location>
        <begin position="58"/>
        <end position="167"/>
    </location>
</feature>
<evidence type="ECO:0000256" key="1">
    <source>
        <dbReference type="ARBA" id="ARBA00004571"/>
    </source>
</evidence>
<evidence type="ECO:0000256" key="4">
    <source>
        <dbReference type="ARBA" id="ARBA00022452"/>
    </source>
</evidence>
<dbReference type="PANTHER" id="PTHR30069:SF29">
    <property type="entry name" value="HEMOGLOBIN AND HEMOGLOBIN-HAPTOGLOBIN-BINDING PROTEIN 1-RELATED"/>
    <property type="match status" value="1"/>
</dbReference>
<evidence type="ECO:0000256" key="12">
    <source>
        <dbReference type="RuleBase" id="RU003357"/>
    </source>
</evidence>
<dbReference type="Gene3D" id="2.40.170.20">
    <property type="entry name" value="TonB-dependent receptor, beta-barrel domain"/>
    <property type="match status" value="1"/>
</dbReference>
<dbReference type="InterPro" id="IPR012910">
    <property type="entry name" value="Plug_dom"/>
</dbReference>
<evidence type="ECO:0000256" key="5">
    <source>
        <dbReference type="ARBA" id="ARBA00022692"/>
    </source>
</evidence>
<keyword evidence="8 11" id="KW-0472">Membrane</keyword>
<dbReference type="Pfam" id="PF00593">
    <property type="entry name" value="TonB_dep_Rec_b-barrel"/>
    <property type="match status" value="1"/>
</dbReference>
<evidence type="ECO:0000256" key="10">
    <source>
        <dbReference type="ARBA" id="ARBA00023237"/>
    </source>
</evidence>
<dbReference type="PROSITE" id="PS52016">
    <property type="entry name" value="TONB_DEPENDENT_REC_3"/>
    <property type="match status" value="1"/>
</dbReference>
<proteinExistence type="inferred from homology"/>
<evidence type="ECO:0000256" key="7">
    <source>
        <dbReference type="ARBA" id="ARBA00023077"/>
    </source>
</evidence>
<evidence type="ECO:0000259" key="14">
    <source>
        <dbReference type="Pfam" id="PF00593"/>
    </source>
</evidence>
<dbReference type="SUPFAM" id="SSF56935">
    <property type="entry name" value="Porins"/>
    <property type="match status" value="1"/>
</dbReference>
<evidence type="ECO:0000313" key="16">
    <source>
        <dbReference type="EMBL" id="BCT96062.1"/>
    </source>
</evidence>
<evidence type="ECO:0000256" key="8">
    <source>
        <dbReference type="ARBA" id="ARBA00023136"/>
    </source>
</evidence>
<dbReference type="InterPro" id="IPR039426">
    <property type="entry name" value="TonB-dep_rcpt-like"/>
</dbReference>
<feature type="signal peptide" evidence="13">
    <location>
        <begin position="1"/>
        <end position="22"/>
    </location>
</feature>
<dbReference type="InterPro" id="IPR036942">
    <property type="entry name" value="Beta-barrel_TonB_sf"/>
</dbReference>
<dbReference type="RefSeq" id="WP_213433869.1">
    <property type="nucleotide sequence ID" value="NZ_AP024546.1"/>
</dbReference>
<sequence length="657" mass="73263">MPSKFRGVALAWACSLAAPCFAQSTTNEDLARLANLPLEELVNTRVTSISGRPGTRFTTPAAVSVISAEDIRRSGARSVVEALRLVPGFYVAQINAGSWIAGARGLAGSALTANRYLVMVDGRSVYDPLTSTTWWDSLDLPLSEIDRIEVVRGPGASLWGVNAMQGVIQIVTKRAAETQGAFVKAKLGTNGNDSVLARYGASPSETTSYRVYAKYEHHGAFEDVNGRSIEDQWASLRGGFRVDGALTPQTTFTVQGDAYMHPQAHATVQIPVFGQDRRFMTASGDDTVEGGSLLFRALHGFEDERGWLLRAWTARTVRDNARFGVARNTFDVEYRRWLPWGEQNQFIWGLQYDVTRDNVRNGAQLFVDPTRRTWSTLNAFVQNTTELVPERLFLMLGTKVTDHAFVKPQWQPNVRAWWTPSERQTLWFSAARPVRVPSRFEENGALVFSWFDVGAVTTGTPNGNILPIALAGNDQLRPERMVALEAGHRWQVTDRWAIDTALFHHDHQRLIEPPPAVFGTFTDKASGESWGGDFSVSGRITDRWRVDGSYSRLRVRIDGPAFPFDETSSPSELAQFHSYYDVRDDFEFNAAVYHVGRVPFNAIPAYTRTDIGFTWRPRHGLELALWGQNVFDPNHAEASGAQVPRTAYLQVTFDLGH</sequence>
<dbReference type="Gene3D" id="2.170.130.10">
    <property type="entry name" value="TonB-dependent receptor, plug domain"/>
    <property type="match status" value="1"/>
</dbReference>